<keyword evidence="4" id="KW-1185">Reference proteome</keyword>
<organism evidence="3 4">
    <name type="scientific">Sphingomonas vulcanisoli</name>
    <dbReference type="NCBI Taxonomy" id="1658060"/>
    <lineage>
        <taxon>Bacteria</taxon>
        <taxon>Pseudomonadati</taxon>
        <taxon>Pseudomonadota</taxon>
        <taxon>Alphaproteobacteria</taxon>
        <taxon>Sphingomonadales</taxon>
        <taxon>Sphingomonadaceae</taxon>
        <taxon>Sphingomonas</taxon>
    </lineage>
</organism>
<gene>
    <name evidence="3" type="ORF">FHS31_002227</name>
</gene>
<protein>
    <submittedName>
        <fullName evidence="3">Uncharacterized protein</fullName>
    </submittedName>
</protein>
<feature type="compositionally biased region" description="Basic and acidic residues" evidence="1">
    <location>
        <begin position="57"/>
        <end position="74"/>
    </location>
</feature>
<evidence type="ECO:0000313" key="3">
    <source>
        <dbReference type="EMBL" id="NIJ08606.1"/>
    </source>
</evidence>
<proteinExistence type="predicted"/>
<evidence type="ECO:0000256" key="2">
    <source>
        <dbReference type="SAM" id="SignalP"/>
    </source>
</evidence>
<keyword evidence="2" id="KW-0732">Signal</keyword>
<evidence type="ECO:0000256" key="1">
    <source>
        <dbReference type="SAM" id="MobiDB-lite"/>
    </source>
</evidence>
<dbReference type="Proteomes" id="UP000727456">
    <property type="component" value="Unassembled WGS sequence"/>
</dbReference>
<accession>A0ABX0TY94</accession>
<sequence>MRATRWLAMLLIAGAARAEVAGPPVPPKTKGTAAEQAIALYHQEHDPAPLPTPCRRSTHDEITVCGKTDGRSPDRLPLPDQGGPRAGPRTATGEMPSTAGGVGGSPALQGKGAGLTLTVPLGTGTAPAHTAVTGNADE</sequence>
<name>A0ABX0TY94_9SPHN</name>
<reference evidence="3 4" key="1">
    <citation type="submission" date="2020-03" db="EMBL/GenBank/DDBJ databases">
        <title>Genomic Encyclopedia of Type Strains, Phase III (KMG-III): the genomes of soil and plant-associated and newly described type strains.</title>
        <authorList>
            <person name="Whitman W."/>
        </authorList>
    </citation>
    <scope>NUCLEOTIDE SEQUENCE [LARGE SCALE GENOMIC DNA]</scope>
    <source>
        <strain evidence="3 4">CECT 8804</strain>
    </source>
</reference>
<feature type="region of interest" description="Disordered" evidence="1">
    <location>
        <begin position="119"/>
        <end position="138"/>
    </location>
</feature>
<comment type="caution">
    <text evidence="3">The sequence shown here is derived from an EMBL/GenBank/DDBJ whole genome shotgun (WGS) entry which is preliminary data.</text>
</comment>
<feature type="chain" id="PRO_5047543956" evidence="2">
    <location>
        <begin position="19"/>
        <end position="138"/>
    </location>
</feature>
<evidence type="ECO:0000313" key="4">
    <source>
        <dbReference type="Proteomes" id="UP000727456"/>
    </source>
</evidence>
<dbReference type="RefSeq" id="WP_167073452.1">
    <property type="nucleotide sequence ID" value="NZ_JAAOZC010000005.1"/>
</dbReference>
<dbReference type="EMBL" id="JAAOZC010000005">
    <property type="protein sequence ID" value="NIJ08606.1"/>
    <property type="molecule type" value="Genomic_DNA"/>
</dbReference>
<feature type="region of interest" description="Disordered" evidence="1">
    <location>
        <begin position="45"/>
        <end position="114"/>
    </location>
</feature>
<feature type="signal peptide" evidence="2">
    <location>
        <begin position="1"/>
        <end position="18"/>
    </location>
</feature>